<dbReference type="AlphaFoldDB" id="A0A1D8B3H3"/>
<evidence type="ECO:0000313" key="6">
    <source>
        <dbReference type="EMBL" id="AOS47683.1"/>
    </source>
</evidence>
<dbReference type="InterPro" id="IPR026591">
    <property type="entry name" value="Sirtuin_cat_small_dom_sf"/>
</dbReference>
<dbReference type="Proteomes" id="UP000095214">
    <property type="component" value="Chromosome"/>
</dbReference>
<sequence>MSDDASTLAQWIAEAHDIVFFGGAGVSTESGIPDFRGAKGFYHQEREIPLERVLSIDFFSACPGAYYAWFAEETAREGVAPNAAHRFLAGLERAGKLKAVVTQNIDGLHQAAGSKRVLELHGNWTRLECTGCGARSTIDDFDEARAGRVPHCPSCSAVVRPDIVFYGEALDPATLEGAVLAIAGADMLIVGGTSLAVYPAAGLIDYYQGGRLVLMNATPTPYDGRADLIIREPIGRVFAQIQGHVRAGATVRPE</sequence>
<name>A0A1D8B3H3_9ACTO</name>
<evidence type="ECO:0000256" key="4">
    <source>
        <dbReference type="PROSITE-ProRule" id="PRU00236"/>
    </source>
</evidence>
<keyword evidence="4" id="KW-0479">Metal-binding</keyword>
<dbReference type="OrthoDB" id="9800582at2"/>
<dbReference type="RefSeq" id="WP_009744188.1">
    <property type="nucleotide sequence ID" value="NZ_CP017298.1"/>
</dbReference>
<evidence type="ECO:0000259" key="5">
    <source>
        <dbReference type="PROSITE" id="PS50305"/>
    </source>
</evidence>
<evidence type="ECO:0000256" key="1">
    <source>
        <dbReference type="ARBA" id="ARBA00012928"/>
    </source>
</evidence>
<dbReference type="NCBIfam" id="NF001752">
    <property type="entry name" value="PRK00481.1-1"/>
    <property type="match status" value="1"/>
</dbReference>
<dbReference type="InterPro" id="IPR029035">
    <property type="entry name" value="DHS-like_NAD/FAD-binding_dom"/>
</dbReference>
<dbReference type="EC" id="2.3.1.286" evidence="1"/>
<dbReference type="EMBL" id="CP017298">
    <property type="protein sequence ID" value="AOS47683.1"/>
    <property type="molecule type" value="Genomic_DNA"/>
</dbReference>
<dbReference type="SUPFAM" id="SSF52467">
    <property type="entry name" value="DHS-like NAD/FAD-binding domain"/>
    <property type="match status" value="1"/>
</dbReference>
<feature type="active site" description="Proton acceptor" evidence="4">
    <location>
        <position position="121"/>
    </location>
</feature>
<reference evidence="6 7" key="1">
    <citation type="submission" date="2016-09" db="EMBL/GenBank/DDBJ databases">
        <title>Complete genome sequence of Actinomyces hongkongensis HKU8.</title>
        <authorList>
            <person name="Gao Y.-X."/>
            <person name="Zhou Y.-Y."/>
            <person name="Xie Y."/>
            <person name="Wang M."/>
            <person name="Wang S.-J."/>
            <person name="Shen S.-G."/>
        </authorList>
    </citation>
    <scope>NUCLEOTIDE SEQUENCE [LARGE SCALE GENOMIC DNA]</scope>
    <source>
        <strain evidence="6 7">HKU8</strain>
    </source>
</reference>
<dbReference type="CDD" id="cd01407">
    <property type="entry name" value="SIR2-fam"/>
    <property type="match status" value="1"/>
</dbReference>
<dbReference type="PANTHER" id="PTHR11085:SF4">
    <property type="entry name" value="NAD-DEPENDENT PROTEIN DEACYLASE"/>
    <property type="match status" value="1"/>
</dbReference>
<dbReference type="PROSITE" id="PS50305">
    <property type="entry name" value="SIRTUIN"/>
    <property type="match status" value="1"/>
</dbReference>
<dbReference type="InterPro" id="IPR050134">
    <property type="entry name" value="NAD-dep_sirtuin_deacylases"/>
</dbReference>
<protein>
    <recommendedName>
        <fullName evidence="1">protein acetyllysine N-acetyltransferase</fullName>
        <ecNumber evidence="1">2.3.1.286</ecNumber>
    </recommendedName>
</protein>
<dbReference type="Gene3D" id="3.40.50.1220">
    <property type="entry name" value="TPP-binding domain"/>
    <property type="match status" value="1"/>
</dbReference>
<evidence type="ECO:0000313" key="7">
    <source>
        <dbReference type="Proteomes" id="UP000095214"/>
    </source>
</evidence>
<dbReference type="PANTHER" id="PTHR11085">
    <property type="entry name" value="NAD-DEPENDENT PROTEIN DEACYLASE SIRTUIN-5, MITOCHONDRIAL-RELATED"/>
    <property type="match status" value="1"/>
</dbReference>
<accession>A0A1D8B3H3</accession>
<feature type="binding site" evidence="4">
    <location>
        <position position="152"/>
    </location>
    <ligand>
        <name>Zn(2+)</name>
        <dbReference type="ChEBI" id="CHEBI:29105"/>
    </ligand>
</feature>
<gene>
    <name evidence="6" type="ORF">BH719_07350</name>
</gene>
<organism evidence="6 7">
    <name type="scientific">Pauljensenia hongkongensis</name>
    <dbReference type="NCBI Taxonomy" id="178339"/>
    <lineage>
        <taxon>Bacteria</taxon>
        <taxon>Bacillati</taxon>
        <taxon>Actinomycetota</taxon>
        <taxon>Actinomycetes</taxon>
        <taxon>Actinomycetales</taxon>
        <taxon>Actinomycetaceae</taxon>
        <taxon>Pauljensenia</taxon>
    </lineage>
</organism>
<dbReference type="GO" id="GO:0070403">
    <property type="term" value="F:NAD+ binding"/>
    <property type="evidence" value="ECO:0007669"/>
    <property type="project" value="InterPro"/>
</dbReference>
<evidence type="ECO:0000256" key="3">
    <source>
        <dbReference type="ARBA" id="ARBA00023027"/>
    </source>
</evidence>
<dbReference type="InterPro" id="IPR003000">
    <property type="entry name" value="Sirtuin"/>
</dbReference>
<dbReference type="Pfam" id="PF02146">
    <property type="entry name" value="SIR2"/>
    <property type="match status" value="1"/>
</dbReference>
<dbReference type="InterPro" id="IPR026590">
    <property type="entry name" value="Ssirtuin_cat_dom"/>
</dbReference>
<dbReference type="GO" id="GO:0046872">
    <property type="term" value="F:metal ion binding"/>
    <property type="evidence" value="ECO:0007669"/>
    <property type="project" value="UniProtKB-KW"/>
</dbReference>
<dbReference type="GO" id="GO:0017136">
    <property type="term" value="F:histone deacetylase activity, NAD-dependent"/>
    <property type="evidence" value="ECO:0007669"/>
    <property type="project" value="TreeGrafter"/>
</dbReference>
<feature type="domain" description="Deacetylase sirtuin-type" evidence="5">
    <location>
        <begin position="1"/>
        <end position="248"/>
    </location>
</feature>
<proteinExistence type="predicted"/>
<keyword evidence="4" id="KW-0862">Zinc</keyword>
<keyword evidence="7" id="KW-1185">Reference proteome</keyword>
<feature type="binding site" evidence="4">
    <location>
        <position position="155"/>
    </location>
    <ligand>
        <name>Zn(2+)</name>
        <dbReference type="ChEBI" id="CHEBI:29105"/>
    </ligand>
</feature>
<dbReference type="STRING" id="178339.BH719_07350"/>
<keyword evidence="3" id="KW-0520">NAD</keyword>
<feature type="binding site" evidence="4">
    <location>
        <position position="132"/>
    </location>
    <ligand>
        <name>Zn(2+)</name>
        <dbReference type="ChEBI" id="CHEBI:29105"/>
    </ligand>
</feature>
<feature type="binding site" evidence="4">
    <location>
        <position position="129"/>
    </location>
    <ligand>
        <name>Zn(2+)</name>
        <dbReference type="ChEBI" id="CHEBI:29105"/>
    </ligand>
</feature>
<keyword evidence="2" id="KW-0808">Transferase</keyword>
<dbReference type="KEGG" id="phon:BH719_07350"/>
<dbReference type="Gene3D" id="3.30.1600.10">
    <property type="entry name" value="SIR2/SIRT2 'Small Domain"/>
    <property type="match status" value="1"/>
</dbReference>
<evidence type="ECO:0000256" key="2">
    <source>
        <dbReference type="ARBA" id="ARBA00022679"/>
    </source>
</evidence>